<dbReference type="Proteomes" id="UP001190700">
    <property type="component" value="Unassembled WGS sequence"/>
</dbReference>
<evidence type="ECO:0000313" key="6">
    <source>
        <dbReference type="EMBL" id="KAK3245278.1"/>
    </source>
</evidence>
<protein>
    <recommendedName>
        <fullName evidence="8">50S ribosomal protein L17</fullName>
    </recommendedName>
</protein>
<dbReference type="Pfam" id="PF01196">
    <property type="entry name" value="Ribosomal_L17"/>
    <property type="match status" value="1"/>
</dbReference>
<feature type="compositionally biased region" description="Basic and acidic residues" evidence="5">
    <location>
        <begin position="143"/>
        <end position="152"/>
    </location>
</feature>
<dbReference type="SUPFAM" id="SSF64263">
    <property type="entry name" value="Prokaryotic ribosomal protein L17"/>
    <property type="match status" value="1"/>
</dbReference>
<feature type="region of interest" description="Disordered" evidence="5">
    <location>
        <begin position="122"/>
        <end position="152"/>
    </location>
</feature>
<dbReference type="Gene3D" id="3.90.1030.10">
    <property type="entry name" value="Ribosomal protein L17"/>
    <property type="match status" value="1"/>
</dbReference>
<keyword evidence="3 4" id="KW-0687">Ribonucleoprotein</keyword>
<reference evidence="6 7" key="1">
    <citation type="journal article" date="2015" name="Genome Biol. Evol.">
        <title>Comparative Genomics of a Bacterivorous Green Alga Reveals Evolutionary Causalities and Consequences of Phago-Mixotrophic Mode of Nutrition.</title>
        <authorList>
            <person name="Burns J.A."/>
            <person name="Paasch A."/>
            <person name="Narechania A."/>
            <person name="Kim E."/>
        </authorList>
    </citation>
    <scope>NUCLEOTIDE SEQUENCE [LARGE SCALE GENOMIC DNA]</scope>
    <source>
        <strain evidence="6 7">PLY_AMNH</strain>
    </source>
</reference>
<dbReference type="PANTHER" id="PTHR14413">
    <property type="entry name" value="RIBOSOMAL PROTEIN L17"/>
    <property type="match status" value="1"/>
</dbReference>
<dbReference type="PANTHER" id="PTHR14413:SF16">
    <property type="entry name" value="LARGE RIBOSOMAL SUBUNIT PROTEIN BL17M"/>
    <property type="match status" value="1"/>
</dbReference>
<dbReference type="NCBIfam" id="TIGR00059">
    <property type="entry name" value="L17"/>
    <property type="match status" value="1"/>
</dbReference>
<dbReference type="GO" id="GO:0022625">
    <property type="term" value="C:cytosolic large ribosomal subunit"/>
    <property type="evidence" value="ECO:0007669"/>
    <property type="project" value="TreeGrafter"/>
</dbReference>
<evidence type="ECO:0000256" key="3">
    <source>
        <dbReference type="ARBA" id="ARBA00023274"/>
    </source>
</evidence>
<dbReference type="PROSITE" id="PS01167">
    <property type="entry name" value="RIBOSOMAL_L17"/>
    <property type="match status" value="1"/>
</dbReference>
<evidence type="ECO:0000313" key="7">
    <source>
        <dbReference type="Proteomes" id="UP001190700"/>
    </source>
</evidence>
<dbReference type="GO" id="GO:0006412">
    <property type="term" value="P:translation"/>
    <property type="evidence" value="ECO:0007669"/>
    <property type="project" value="InterPro"/>
</dbReference>
<evidence type="ECO:0000256" key="1">
    <source>
        <dbReference type="ARBA" id="ARBA00008777"/>
    </source>
</evidence>
<organism evidence="6 7">
    <name type="scientific">Cymbomonas tetramitiformis</name>
    <dbReference type="NCBI Taxonomy" id="36881"/>
    <lineage>
        <taxon>Eukaryota</taxon>
        <taxon>Viridiplantae</taxon>
        <taxon>Chlorophyta</taxon>
        <taxon>Pyramimonadophyceae</taxon>
        <taxon>Pyramimonadales</taxon>
        <taxon>Pyramimonadaceae</taxon>
        <taxon>Cymbomonas</taxon>
    </lineage>
</organism>
<dbReference type="AlphaFoldDB" id="A0AAE0BYU0"/>
<accession>A0AAE0BYU0</accession>
<proteinExistence type="inferred from homology"/>
<keyword evidence="7" id="KW-1185">Reference proteome</keyword>
<gene>
    <name evidence="6" type="ORF">CYMTET_45143</name>
</gene>
<sequence length="152" mass="17387">MGWHAHNKLSRDAKHRWAMLRTMVSQLIYHERIETTLTKAKELRRVADKMVTLGKDGSLKARRKAASVVRGDEQVHKLFSVFAERYRERAGGYCRVLRTRVRQSDAAQMAYIEYVDRPGELRPPRPPKAFTTAGMHAFNEATGSDKSEATSQ</sequence>
<comment type="caution">
    <text evidence="6">The sequence shown here is derived from an EMBL/GenBank/DDBJ whole genome shotgun (WGS) entry which is preliminary data.</text>
</comment>
<dbReference type="HAMAP" id="MF_01368">
    <property type="entry name" value="Ribosomal_bL17"/>
    <property type="match status" value="1"/>
</dbReference>
<keyword evidence="2 4" id="KW-0689">Ribosomal protein</keyword>
<comment type="similarity">
    <text evidence="1 4">Belongs to the bacterial ribosomal protein bL17 family.</text>
</comment>
<name>A0AAE0BYU0_9CHLO</name>
<evidence type="ECO:0000256" key="2">
    <source>
        <dbReference type="ARBA" id="ARBA00022980"/>
    </source>
</evidence>
<dbReference type="EMBL" id="LGRX02030804">
    <property type="protein sequence ID" value="KAK3245278.1"/>
    <property type="molecule type" value="Genomic_DNA"/>
</dbReference>
<evidence type="ECO:0008006" key="8">
    <source>
        <dbReference type="Google" id="ProtNLM"/>
    </source>
</evidence>
<dbReference type="InterPro" id="IPR047859">
    <property type="entry name" value="Ribosomal_bL17_CS"/>
</dbReference>
<dbReference type="GO" id="GO:0003735">
    <property type="term" value="F:structural constituent of ribosome"/>
    <property type="evidence" value="ECO:0007669"/>
    <property type="project" value="InterPro"/>
</dbReference>
<evidence type="ECO:0000256" key="5">
    <source>
        <dbReference type="SAM" id="MobiDB-lite"/>
    </source>
</evidence>
<dbReference type="InterPro" id="IPR036373">
    <property type="entry name" value="Ribosomal_bL17_sf"/>
</dbReference>
<dbReference type="InterPro" id="IPR000456">
    <property type="entry name" value="Ribosomal_bL17"/>
</dbReference>
<evidence type="ECO:0000256" key="4">
    <source>
        <dbReference type="RuleBase" id="RU000660"/>
    </source>
</evidence>